<dbReference type="Proteomes" id="UP000054632">
    <property type="component" value="Unassembled WGS sequence"/>
</dbReference>
<evidence type="ECO:0000313" key="2">
    <source>
        <dbReference type="EMBL" id="KRZ34480.1"/>
    </source>
</evidence>
<proteinExistence type="predicted"/>
<evidence type="ECO:0000313" key="1">
    <source>
        <dbReference type="EMBL" id="KRY77042.1"/>
    </source>
</evidence>
<dbReference type="EMBL" id="JYDS01000003">
    <property type="protein sequence ID" value="KRZ34480.1"/>
    <property type="molecule type" value="Genomic_DNA"/>
</dbReference>
<keyword evidence="4" id="KW-1185">Reference proteome</keyword>
<evidence type="ECO:0000313" key="3">
    <source>
        <dbReference type="Proteomes" id="UP000054632"/>
    </source>
</evidence>
<dbReference type="AlphaFoldDB" id="A0A0V1EU63"/>
<reference evidence="3 4" key="1">
    <citation type="submission" date="2015-01" db="EMBL/GenBank/DDBJ databases">
        <title>Evolution of Trichinella species and genotypes.</title>
        <authorList>
            <person name="Korhonen P.K."/>
            <person name="Edoardo P."/>
            <person name="Giuseppe L.R."/>
            <person name="Gasser R.B."/>
        </authorList>
    </citation>
    <scope>NUCLEOTIDE SEQUENCE [LARGE SCALE GENOMIC DNA]</scope>
    <source>
        <strain evidence="1">ISS13</strain>
        <strain evidence="2">ISS588</strain>
    </source>
</reference>
<sequence>MVHLDPKWTHLLSINDRISSTDCALNLPEMRTYDVMLSSVCEPIICCTVGTLSALRVVIICCKAAKQKSNHSMSSI</sequence>
<evidence type="ECO:0000313" key="4">
    <source>
        <dbReference type="Proteomes" id="UP000054805"/>
    </source>
</evidence>
<comment type="caution">
    <text evidence="1">The sequence shown here is derived from an EMBL/GenBank/DDBJ whole genome shotgun (WGS) entry which is preliminary data.</text>
</comment>
<dbReference type="Proteomes" id="UP000054805">
    <property type="component" value="Unassembled WGS sequence"/>
</dbReference>
<gene>
    <name evidence="1" type="ORF">T4A_8028</name>
    <name evidence="2" type="ORF">T4B_2099</name>
</gene>
<dbReference type="EMBL" id="JYDR01000009">
    <property type="protein sequence ID" value="KRY77042.1"/>
    <property type="molecule type" value="Genomic_DNA"/>
</dbReference>
<accession>A0A0V1EU63</accession>
<organism evidence="1 3">
    <name type="scientific">Trichinella pseudospiralis</name>
    <name type="common">Parasitic roundworm</name>
    <dbReference type="NCBI Taxonomy" id="6337"/>
    <lineage>
        <taxon>Eukaryota</taxon>
        <taxon>Metazoa</taxon>
        <taxon>Ecdysozoa</taxon>
        <taxon>Nematoda</taxon>
        <taxon>Enoplea</taxon>
        <taxon>Dorylaimia</taxon>
        <taxon>Trichinellida</taxon>
        <taxon>Trichinellidae</taxon>
        <taxon>Trichinella</taxon>
    </lineage>
</organism>
<name>A0A0V1EU63_TRIPS</name>
<protein>
    <submittedName>
        <fullName evidence="1">Uncharacterized protein</fullName>
    </submittedName>
</protein>